<name>A0A497XW36_9AQUI</name>
<dbReference type="GO" id="GO:0006310">
    <property type="term" value="P:DNA recombination"/>
    <property type="evidence" value="ECO:0007669"/>
    <property type="project" value="InterPro"/>
</dbReference>
<evidence type="ECO:0000256" key="1">
    <source>
        <dbReference type="ARBA" id="ARBA00005915"/>
    </source>
</evidence>
<dbReference type="InterPro" id="IPR051673">
    <property type="entry name" value="SSDNA_exonuclease_RecJ"/>
</dbReference>
<dbReference type="OrthoDB" id="9809852at2"/>
<dbReference type="EMBL" id="RCCJ01000001">
    <property type="protein sequence ID" value="RLJ71372.1"/>
    <property type="molecule type" value="Genomic_DNA"/>
</dbReference>
<proteinExistence type="inferred from homology"/>
<dbReference type="Gene3D" id="3.90.1640.30">
    <property type="match status" value="1"/>
</dbReference>
<evidence type="ECO:0000256" key="2">
    <source>
        <dbReference type="ARBA" id="ARBA00019841"/>
    </source>
</evidence>
<dbReference type="Pfam" id="PF01368">
    <property type="entry name" value="DHH"/>
    <property type="match status" value="1"/>
</dbReference>
<dbReference type="GO" id="GO:0008409">
    <property type="term" value="F:5'-3' exonuclease activity"/>
    <property type="evidence" value="ECO:0007669"/>
    <property type="project" value="InterPro"/>
</dbReference>
<dbReference type="InterPro" id="IPR041122">
    <property type="entry name" value="RecJ_OB"/>
</dbReference>
<dbReference type="InterPro" id="IPR003156">
    <property type="entry name" value="DHHA1_dom"/>
</dbReference>
<dbReference type="PANTHER" id="PTHR30255">
    <property type="entry name" value="SINGLE-STRANDED-DNA-SPECIFIC EXONUCLEASE RECJ"/>
    <property type="match status" value="1"/>
</dbReference>
<evidence type="ECO:0000259" key="7">
    <source>
        <dbReference type="Pfam" id="PF02272"/>
    </source>
</evidence>
<evidence type="ECO:0000256" key="5">
    <source>
        <dbReference type="ARBA" id="ARBA00022839"/>
    </source>
</evidence>
<dbReference type="InterPro" id="IPR001667">
    <property type="entry name" value="DDH_dom"/>
</dbReference>
<dbReference type="GO" id="GO:0006281">
    <property type="term" value="P:DNA repair"/>
    <property type="evidence" value="ECO:0007669"/>
    <property type="project" value="InterPro"/>
</dbReference>
<dbReference type="Pfam" id="PF17768">
    <property type="entry name" value="RecJ_OB"/>
    <property type="match status" value="1"/>
</dbReference>
<keyword evidence="3" id="KW-0540">Nuclease</keyword>
<protein>
    <recommendedName>
        <fullName evidence="2">Single-stranded-DNA-specific exonuclease RecJ</fullName>
    </recommendedName>
</protein>
<dbReference type="Gene3D" id="3.10.310.30">
    <property type="match status" value="1"/>
</dbReference>
<accession>A0A497XW36</accession>
<dbReference type="PANTHER" id="PTHR30255:SF2">
    <property type="entry name" value="SINGLE-STRANDED-DNA-SPECIFIC EXONUCLEASE RECJ"/>
    <property type="match status" value="1"/>
</dbReference>
<dbReference type="AlphaFoldDB" id="A0A497XW36"/>
<gene>
    <name evidence="9" type="ORF">BCF55_1674</name>
</gene>
<keyword evidence="4" id="KW-0378">Hydrolase</keyword>
<comment type="caution">
    <text evidence="9">The sequence shown here is derived from an EMBL/GenBank/DDBJ whole genome shotgun (WGS) entry which is preliminary data.</text>
</comment>
<keyword evidence="5 9" id="KW-0269">Exonuclease</keyword>
<feature type="domain" description="DHHA1" evidence="7">
    <location>
        <begin position="346"/>
        <end position="438"/>
    </location>
</feature>
<evidence type="ECO:0000259" key="8">
    <source>
        <dbReference type="Pfam" id="PF17768"/>
    </source>
</evidence>
<evidence type="ECO:0000256" key="4">
    <source>
        <dbReference type="ARBA" id="ARBA00022801"/>
    </source>
</evidence>
<dbReference type="SUPFAM" id="SSF64182">
    <property type="entry name" value="DHH phosphoesterases"/>
    <property type="match status" value="1"/>
</dbReference>
<keyword evidence="10" id="KW-1185">Reference proteome</keyword>
<evidence type="ECO:0000313" key="10">
    <source>
        <dbReference type="Proteomes" id="UP000267841"/>
    </source>
</evidence>
<dbReference type="NCBIfam" id="TIGR00644">
    <property type="entry name" value="recJ"/>
    <property type="match status" value="1"/>
</dbReference>
<feature type="domain" description="RecJ OB" evidence="8">
    <location>
        <begin position="450"/>
        <end position="530"/>
    </location>
</feature>
<dbReference type="Proteomes" id="UP000267841">
    <property type="component" value="Unassembled WGS sequence"/>
</dbReference>
<reference evidence="9 10" key="1">
    <citation type="submission" date="2018-10" db="EMBL/GenBank/DDBJ databases">
        <title>Genomic Encyclopedia of Archaeal and Bacterial Type Strains, Phase II (KMG-II): from individual species to whole genera.</title>
        <authorList>
            <person name="Goeker M."/>
        </authorList>
    </citation>
    <scope>NUCLEOTIDE SEQUENCE [LARGE SCALE GENOMIC DNA]</scope>
    <source>
        <strain evidence="9 10">DSM 16510</strain>
    </source>
</reference>
<comment type="similarity">
    <text evidence="1">Belongs to the RecJ family.</text>
</comment>
<dbReference type="InterPro" id="IPR004610">
    <property type="entry name" value="RecJ"/>
</dbReference>
<dbReference type="InterPro" id="IPR038763">
    <property type="entry name" value="DHH_sf"/>
</dbReference>
<evidence type="ECO:0000259" key="6">
    <source>
        <dbReference type="Pfam" id="PF01368"/>
    </source>
</evidence>
<feature type="domain" description="DDH" evidence="6">
    <location>
        <begin position="80"/>
        <end position="225"/>
    </location>
</feature>
<evidence type="ECO:0000256" key="3">
    <source>
        <dbReference type="ARBA" id="ARBA00022722"/>
    </source>
</evidence>
<dbReference type="Pfam" id="PF02272">
    <property type="entry name" value="DHHA1"/>
    <property type="match status" value="1"/>
</dbReference>
<evidence type="ECO:0000313" key="9">
    <source>
        <dbReference type="EMBL" id="RLJ71372.1"/>
    </source>
</evidence>
<organism evidence="9 10">
    <name type="scientific">Hydrogenivirga caldilitoris</name>
    <dbReference type="NCBI Taxonomy" id="246264"/>
    <lineage>
        <taxon>Bacteria</taxon>
        <taxon>Pseudomonadati</taxon>
        <taxon>Aquificota</taxon>
        <taxon>Aquificia</taxon>
        <taxon>Aquificales</taxon>
        <taxon>Aquificaceae</taxon>
        <taxon>Hydrogenivirga</taxon>
    </lineage>
</organism>
<dbReference type="GO" id="GO:0003676">
    <property type="term" value="F:nucleic acid binding"/>
    <property type="evidence" value="ECO:0007669"/>
    <property type="project" value="InterPro"/>
</dbReference>
<sequence>MMRGVSGKEWYVLSYSLKPPAQLIETYGEFLAQLIVNRGYEDSHRELFDLKLKHLLPYNLLPNVEEGVERILRAVKSGERIVLFGDYDVDGITGTAILYQVLKNAGARVVPVLPNRGTGYGLNGELISIFSKYGDLLITIDNGTSAVDEIDRTGIDVVVIDHHNVPERKPEKAILINPKASEGVPKEMKELSSSAICFYMGAVLAKRLGVDMDVRLLLDLVALGTVGDVMPMNRTNRILVSKGLSVLESVANGSLDKPGIKALLSISRIGEKVSAKDIAYSIAPRINAPGRVSNPKLALELLIEENPKRAELLARKIERVNLKRRAITDRVYKEAYQKAIELSNKNFISLWSRGWHVGVLGIVAGRLSNLLGKPVAVFSKGKNHAVGSVRSIEGIDVYEGLSRLSHMFVKWGGHMQAAGLTLESRLLETFSRDVDELFSHVPRELPPLYIDTELPISQITAQILKSIERLEPYGEKNPIPVFLSEELQIRDIQVRGNRAKLKLGSREAVCWEPLIFENLKLGDRVRVAYSIVDGDINLIDVEDKNGAG</sequence>